<dbReference type="InterPro" id="IPR039697">
    <property type="entry name" value="Alcohol_dehydrogenase_Fe"/>
</dbReference>
<evidence type="ECO:0000256" key="1">
    <source>
        <dbReference type="ARBA" id="ARBA00007358"/>
    </source>
</evidence>
<protein>
    <submittedName>
        <fullName evidence="5">Alcohol dehydrogenase</fullName>
    </submittedName>
</protein>
<evidence type="ECO:0000259" key="4">
    <source>
        <dbReference type="Pfam" id="PF25137"/>
    </source>
</evidence>
<evidence type="ECO:0000313" key="6">
    <source>
        <dbReference type="Proteomes" id="UP000236000"/>
    </source>
</evidence>
<organism evidence="5 6">
    <name type="scientific">Akkermansia muciniphila</name>
    <dbReference type="NCBI Taxonomy" id="239935"/>
    <lineage>
        <taxon>Bacteria</taxon>
        <taxon>Pseudomonadati</taxon>
        <taxon>Verrucomicrobiota</taxon>
        <taxon>Verrucomicrobiia</taxon>
        <taxon>Verrucomicrobiales</taxon>
        <taxon>Akkermansiaceae</taxon>
        <taxon>Akkermansia</taxon>
    </lineage>
</organism>
<proteinExistence type="inferred from homology"/>
<feature type="domain" description="Fe-containing alcohol dehydrogenase-like C-terminal" evidence="4">
    <location>
        <begin position="193"/>
        <end position="385"/>
    </location>
</feature>
<dbReference type="EMBL" id="PJKA01000002">
    <property type="protein sequence ID" value="PNC20373.1"/>
    <property type="molecule type" value="Genomic_DNA"/>
</dbReference>
<dbReference type="InterPro" id="IPR001670">
    <property type="entry name" value="ADH_Fe/GldA"/>
</dbReference>
<accession>A0A2N8HH60</accession>
<dbReference type="Pfam" id="PF00465">
    <property type="entry name" value="Fe-ADH"/>
    <property type="match status" value="1"/>
</dbReference>
<dbReference type="PANTHER" id="PTHR11496">
    <property type="entry name" value="ALCOHOL DEHYDROGENASE"/>
    <property type="match status" value="1"/>
</dbReference>
<feature type="domain" description="Alcohol dehydrogenase iron-type/glycerol dehydrogenase GldA" evidence="3">
    <location>
        <begin position="10"/>
        <end position="182"/>
    </location>
</feature>
<dbReference type="FunFam" id="3.40.50.1970:FF:000003">
    <property type="entry name" value="Alcohol dehydrogenase, iron-containing"/>
    <property type="match status" value="1"/>
</dbReference>
<dbReference type="AlphaFoldDB" id="A0A2N8HH60"/>
<dbReference type="InterPro" id="IPR056798">
    <property type="entry name" value="ADH_Fe_C"/>
</dbReference>
<dbReference type="GO" id="GO:0046872">
    <property type="term" value="F:metal ion binding"/>
    <property type="evidence" value="ECO:0007669"/>
    <property type="project" value="InterPro"/>
</dbReference>
<dbReference type="GO" id="GO:0004022">
    <property type="term" value="F:alcohol dehydrogenase (NAD+) activity"/>
    <property type="evidence" value="ECO:0007669"/>
    <property type="project" value="TreeGrafter"/>
</dbReference>
<reference evidence="5 6" key="1">
    <citation type="journal article" date="2017" name="BMC Genomics">
        <title>Genome sequencing of 39 Akkermansia muciniphila isolates reveals its population structure, genomic and functional diverisity, and global distribution in mammalian gut microbiotas.</title>
        <authorList>
            <person name="Guo X."/>
            <person name="Li S."/>
            <person name="Zhang J."/>
            <person name="Wu F."/>
            <person name="Li X."/>
            <person name="Wu D."/>
            <person name="Zhang M."/>
            <person name="Ou Z."/>
            <person name="Jie Z."/>
            <person name="Yan Q."/>
            <person name="Li P."/>
            <person name="Yi J."/>
            <person name="Peng Y."/>
        </authorList>
    </citation>
    <scope>NUCLEOTIDE SEQUENCE [LARGE SCALE GENOMIC DNA]</scope>
    <source>
        <strain evidence="5 6">GP24</strain>
    </source>
</reference>
<dbReference type="PANTHER" id="PTHR11496:SF104">
    <property type="entry name" value="3-DEOXY-ALPHA-D-MANNO-OCTULOSONATE 8-OXIDASE"/>
    <property type="match status" value="1"/>
</dbReference>
<dbReference type="Proteomes" id="UP000236000">
    <property type="component" value="Unassembled WGS sequence"/>
</dbReference>
<comment type="caution">
    <text evidence="5">The sequence shown here is derived from an EMBL/GenBank/DDBJ whole genome shotgun (WGS) entry which is preliminary data.</text>
</comment>
<keyword evidence="2" id="KW-0560">Oxidoreductase</keyword>
<evidence type="ECO:0000256" key="2">
    <source>
        <dbReference type="ARBA" id="ARBA00023002"/>
    </source>
</evidence>
<dbReference type="CDD" id="cd08185">
    <property type="entry name" value="Fe-ADH-like"/>
    <property type="match status" value="1"/>
</dbReference>
<dbReference type="SUPFAM" id="SSF56796">
    <property type="entry name" value="Dehydroquinate synthase-like"/>
    <property type="match status" value="1"/>
</dbReference>
<dbReference type="RefSeq" id="WP_102711593.1">
    <property type="nucleotide sequence ID" value="NZ_CABMLK010000001.1"/>
</dbReference>
<evidence type="ECO:0000259" key="3">
    <source>
        <dbReference type="Pfam" id="PF00465"/>
    </source>
</evidence>
<gene>
    <name evidence="5" type="ORF">CXU22_00910</name>
</gene>
<sequence>MYQPFQFFMPAQIFFGAGSLDNLGSAPLPGAKALIVIGGTSVRRLGYLDRVQALLKNQGVDSVVFDKVQPNPVVEHVMEAAALAREEGCDFVIGLGGGSSMDSAKSIAVMAANPGTYWDYIQGGSGRGLPIPNKPLPIVCITTTAGTGTEADPWTVITKEDTQEKIGFGFKGTFPTMSIVDPELMLSVPPKLTAYQGFDAFFHAVEGYMATIASPMGDMFALQAIEYVAKYLPRAVHNGDDLEARAYVALANTYSGFVETISCCTSEHSIEHALSAFHPSLPHGAGLIMISWAYHEAYAPSCPERYARVAAAMGQEASVDGFLNGLNKLKEACGVDKLKMSEYGITPDLFEEYAKTAFSTMGNLFELDRCKFTPADVVSILEKSYS</sequence>
<dbReference type="Gene3D" id="3.40.50.1970">
    <property type="match status" value="1"/>
</dbReference>
<evidence type="ECO:0000313" key="5">
    <source>
        <dbReference type="EMBL" id="PNC20373.1"/>
    </source>
</evidence>
<name>A0A2N8HH60_9BACT</name>
<dbReference type="OrthoDB" id="9815791at2"/>
<dbReference type="Pfam" id="PF25137">
    <property type="entry name" value="ADH_Fe_C"/>
    <property type="match status" value="1"/>
</dbReference>
<dbReference type="Gene3D" id="1.20.1090.10">
    <property type="entry name" value="Dehydroquinate synthase-like - alpha domain"/>
    <property type="match status" value="1"/>
</dbReference>
<comment type="similarity">
    <text evidence="1">Belongs to the iron-containing alcohol dehydrogenase family.</text>
</comment>